<feature type="domain" description="Hemerythrin-like" evidence="5">
    <location>
        <begin position="24"/>
        <end position="130"/>
    </location>
</feature>
<keyword evidence="3" id="KW-0479">Metal-binding</keyword>
<evidence type="ECO:0000313" key="7">
    <source>
        <dbReference type="Proteomes" id="UP001489897"/>
    </source>
</evidence>
<dbReference type="Proteomes" id="UP001489897">
    <property type="component" value="Unassembled WGS sequence"/>
</dbReference>
<evidence type="ECO:0000256" key="4">
    <source>
        <dbReference type="ARBA" id="ARBA00023004"/>
    </source>
</evidence>
<keyword evidence="2" id="KW-0813">Transport</keyword>
<dbReference type="NCBIfam" id="TIGR02481">
    <property type="entry name" value="hemeryth_dom"/>
    <property type="match status" value="1"/>
</dbReference>
<comment type="similarity">
    <text evidence="1">Belongs to the hemerythrin family.</text>
</comment>
<comment type="caution">
    <text evidence="6">The sequence shown here is derived from an EMBL/GenBank/DDBJ whole genome shotgun (WGS) entry which is preliminary data.</text>
</comment>
<accession>A0ABU9RQ24</accession>
<dbReference type="CDD" id="cd12107">
    <property type="entry name" value="Hemerythrin"/>
    <property type="match status" value="1"/>
</dbReference>
<dbReference type="InterPro" id="IPR035938">
    <property type="entry name" value="Hemerythrin-like_sf"/>
</dbReference>
<evidence type="ECO:0000256" key="3">
    <source>
        <dbReference type="ARBA" id="ARBA00022723"/>
    </source>
</evidence>
<gene>
    <name evidence="6" type="ORF">VSR73_14045</name>
</gene>
<dbReference type="Gene3D" id="1.20.120.50">
    <property type="entry name" value="Hemerythrin-like"/>
    <property type="match status" value="1"/>
</dbReference>
<evidence type="ECO:0000313" key="6">
    <source>
        <dbReference type="EMBL" id="MEM5422178.1"/>
    </source>
</evidence>
<name>A0ABU9RQ24_9BURK</name>
<keyword evidence="4" id="KW-0408">Iron</keyword>
<evidence type="ECO:0000259" key="5">
    <source>
        <dbReference type="Pfam" id="PF01814"/>
    </source>
</evidence>
<organism evidence="6 7">
    <name type="scientific">Paraburkholderia ferrariae</name>
    <dbReference type="NCBI Taxonomy" id="386056"/>
    <lineage>
        <taxon>Bacteria</taxon>
        <taxon>Pseudomonadati</taxon>
        <taxon>Pseudomonadota</taxon>
        <taxon>Betaproteobacteria</taxon>
        <taxon>Burkholderiales</taxon>
        <taxon>Burkholderiaceae</taxon>
        <taxon>Paraburkholderia</taxon>
    </lineage>
</organism>
<dbReference type="InterPro" id="IPR050669">
    <property type="entry name" value="Hemerythrin"/>
</dbReference>
<dbReference type="EMBL" id="JAYMRV010000004">
    <property type="protein sequence ID" value="MEM5422178.1"/>
    <property type="molecule type" value="Genomic_DNA"/>
</dbReference>
<dbReference type="InterPro" id="IPR012312">
    <property type="entry name" value="Hemerythrin-like"/>
</dbReference>
<keyword evidence="2" id="KW-0561">Oxygen transport</keyword>
<dbReference type="PROSITE" id="PS00550">
    <property type="entry name" value="HEMERYTHRINS"/>
    <property type="match status" value="1"/>
</dbReference>
<dbReference type="PANTHER" id="PTHR37164:SF1">
    <property type="entry name" value="BACTERIOHEMERYTHRIN"/>
    <property type="match status" value="1"/>
</dbReference>
<dbReference type="RefSeq" id="WP_342947210.1">
    <property type="nucleotide sequence ID" value="NZ_JAYMRV010000004.1"/>
</dbReference>
<dbReference type="PANTHER" id="PTHR37164">
    <property type="entry name" value="BACTERIOHEMERYTHRIN"/>
    <property type="match status" value="1"/>
</dbReference>
<dbReference type="NCBIfam" id="NF002522">
    <property type="entry name" value="PRK01917.1"/>
    <property type="match status" value="1"/>
</dbReference>
<dbReference type="InterPro" id="IPR016131">
    <property type="entry name" value="Haemerythrin_Fe_BS"/>
</dbReference>
<keyword evidence="7" id="KW-1185">Reference proteome</keyword>
<dbReference type="SUPFAM" id="SSF47188">
    <property type="entry name" value="Hemerythrin-like"/>
    <property type="match status" value="1"/>
</dbReference>
<protein>
    <submittedName>
        <fullName evidence="6">Hemerythrin domain-containing protein</fullName>
    </submittedName>
</protein>
<dbReference type="InterPro" id="IPR012827">
    <property type="entry name" value="Hemerythrin_metal-bd"/>
</dbReference>
<evidence type="ECO:0000256" key="2">
    <source>
        <dbReference type="ARBA" id="ARBA00022621"/>
    </source>
</evidence>
<proteinExistence type="inferred from homology"/>
<evidence type="ECO:0000256" key="1">
    <source>
        <dbReference type="ARBA" id="ARBA00010587"/>
    </source>
</evidence>
<sequence length="149" mass="16822">MNSPAPRTSPTLAPDLQLGEPMTDTMHAEFVALVDALACASDETWLGAFDAWAAHTKQHFAQEEAWMEEMNFGPRHCHGSQHRHVLNVAREVRRQVADEGRFDTGRQLVSELREWFAWHVKSMDALMVEALRERGIATADQADQTDQPV</sequence>
<dbReference type="Pfam" id="PF01814">
    <property type="entry name" value="Hemerythrin"/>
    <property type="match status" value="1"/>
</dbReference>
<reference evidence="6 7" key="1">
    <citation type="submission" date="2024-01" db="EMBL/GenBank/DDBJ databases">
        <title>The diversity of rhizobia nodulating Mimosa spp. in eleven states of Brazil covering several biomes is determined by host plant, location, and edaphic factors.</title>
        <authorList>
            <person name="Rouws L."/>
            <person name="Barauna A."/>
            <person name="Beukes C."/>
            <person name="De Faria S.M."/>
            <person name="Gross E."/>
            <person name="Dos Reis Junior F.B."/>
            <person name="Simon M."/>
            <person name="Maluk M."/>
            <person name="Odee D.W."/>
            <person name="Kenicer G."/>
            <person name="Young J.P.W."/>
            <person name="Reis V.M."/>
            <person name="Zilli J."/>
            <person name="James E.K."/>
        </authorList>
    </citation>
    <scope>NUCLEOTIDE SEQUENCE [LARGE SCALE GENOMIC DNA]</scope>
    <source>
        <strain evidence="6 7">JPY167</strain>
    </source>
</reference>